<organism evidence="6 7">
    <name type="scientific">Dactylosporangium maewongense</name>
    <dbReference type="NCBI Taxonomy" id="634393"/>
    <lineage>
        <taxon>Bacteria</taxon>
        <taxon>Bacillati</taxon>
        <taxon>Actinomycetota</taxon>
        <taxon>Actinomycetes</taxon>
        <taxon>Micromonosporales</taxon>
        <taxon>Micromonosporaceae</taxon>
        <taxon>Dactylosporangium</taxon>
    </lineage>
</organism>
<feature type="domain" description="HTH luxR-type" evidence="4">
    <location>
        <begin position="150"/>
        <end position="215"/>
    </location>
</feature>
<dbReference type="CDD" id="cd17535">
    <property type="entry name" value="REC_NarL-like"/>
    <property type="match status" value="1"/>
</dbReference>
<dbReference type="Pfam" id="PF00072">
    <property type="entry name" value="Response_reg"/>
    <property type="match status" value="1"/>
</dbReference>
<keyword evidence="1 3" id="KW-0597">Phosphoprotein</keyword>
<dbReference type="InterPro" id="IPR039420">
    <property type="entry name" value="WalR-like"/>
</dbReference>
<dbReference type="SMART" id="SM00421">
    <property type="entry name" value="HTH_LUXR"/>
    <property type="match status" value="1"/>
</dbReference>
<dbReference type="PROSITE" id="PS50110">
    <property type="entry name" value="RESPONSE_REGULATORY"/>
    <property type="match status" value="1"/>
</dbReference>
<dbReference type="SMART" id="SM00448">
    <property type="entry name" value="REC"/>
    <property type="match status" value="1"/>
</dbReference>
<evidence type="ECO:0000313" key="6">
    <source>
        <dbReference type="EMBL" id="GAA1557768.1"/>
    </source>
</evidence>
<accession>A0ABN2CHH8</accession>
<dbReference type="Gene3D" id="3.40.50.2300">
    <property type="match status" value="1"/>
</dbReference>
<evidence type="ECO:0000256" key="2">
    <source>
        <dbReference type="ARBA" id="ARBA00023125"/>
    </source>
</evidence>
<evidence type="ECO:0000256" key="3">
    <source>
        <dbReference type="PROSITE-ProRule" id="PRU00169"/>
    </source>
</evidence>
<dbReference type="InterPro" id="IPR000792">
    <property type="entry name" value="Tscrpt_reg_LuxR_C"/>
</dbReference>
<dbReference type="PRINTS" id="PR00038">
    <property type="entry name" value="HTHLUXR"/>
</dbReference>
<dbReference type="InterPro" id="IPR001789">
    <property type="entry name" value="Sig_transdc_resp-reg_receiver"/>
</dbReference>
<evidence type="ECO:0000313" key="7">
    <source>
        <dbReference type="Proteomes" id="UP001501470"/>
    </source>
</evidence>
<evidence type="ECO:0000259" key="5">
    <source>
        <dbReference type="PROSITE" id="PS50110"/>
    </source>
</evidence>
<dbReference type="Pfam" id="PF00196">
    <property type="entry name" value="GerE"/>
    <property type="match status" value="1"/>
</dbReference>
<dbReference type="InterPro" id="IPR011006">
    <property type="entry name" value="CheY-like_superfamily"/>
</dbReference>
<dbReference type="CDD" id="cd06170">
    <property type="entry name" value="LuxR_C_like"/>
    <property type="match status" value="1"/>
</dbReference>
<name>A0ABN2CHH8_9ACTN</name>
<feature type="modified residue" description="4-aspartylphosphate" evidence="3">
    <location>
        <position position="60"/>
    </location>
</feature>
<feature type="domain" description="Response regulatory" evidence="5">
    <location>
        <begin position="9"/>
        <end position="125"/>
    </location>
</feature>
<keyword evidence="2" id="KW-0238">DNA-binding</keyword>
<dbReference type="SUPFAM" id="SSF52172">
    <property type="entry name" value="CheY-like"/>
    <property type="match status" value="1"/>
</dbReference>
<dbReference type="Proteomes" id="UP001501470">
    <property type="component" value="Unassembled WGS sequence"/>
</dbReference>
<dbReference type="SUPFAM" id="SSF46894">
    <property type="entry name" value="C-terminal effector domain of the bipartite response regulators"/>
    <property type="match status" value="1"/>
</dbReference>
<comment type="caution">
    <text evidence="6">The sequence shown here is derived from an EMBL/GenBank/DDBJ whole genome shotgun (WGS) entry which is preliminary data.</text>
</comment>
<gene>
    <name evidence="6" type="ORF">GCM10009827_093370</name>
</gene>
<dbReference type="PANTHER" id="PTHR43214:SF43">
    <property type="entry name" value="TWO-COMPONENT RESPONSE REGULATOR"/>
    <property type="match status" value="1"/>
</dbReference>
<evidence type="ECO:0000256" key="1">
    <source>
        <dbReference type="ARBA" id="ARBA00022553"/>
    </source>
</evidence>
<dbReference type="RefSeq" id="WP_344511044.1">
    <property type="nucleotide sequence ID" value="NZ_BAAAQD010000026.1"/>
</dbReference>
<dbReference type="PROSITE" id="PS50043">
    <property type="entry name" value="HTH_LUXR_2"/>
    <property type="match status" value="1"/>
</dbReference>
<dbReference type="PANTHER" id="PTHR43214">
    <property type="entry name" value="TWO-COMPONENT RESPONSE REGULATOR"/>
    <property type="match status" value="1"/>
</dbReference>
<dbReference type="PROSITE" id="PS00622">
    <property type="entry name" value="HTH_LUXR_1"/>
    <property type="match status" value="1"/>
</dbReference>
<dbReference type="InterPro" id="IPR016032">
    <property type="entry name" value="Sig_transdc_resp-reg_C-effctor"/>
</dbReference>
<dbReference type="InterPro" id="IPR058245">
    <property type="entry name" value="NreC/VraR/RcsB-like_REC"/>
</dbReference>
<evidence type="ECO:0000259" key="4">
    <source>
        <dbReference type="PROSITE" id="PS50043"/>
    </source>
</evidence>
<keyword evidence="7" id="KW-1185">Reference proteome</keyword>
<dbReference type="EMBL" id="BAAAQD010000026">
    <property type="protein sequence ID" value="GAA1557768.1"/>
    <property type="molecule type" value="Genomic_DNA"/>
</dbReference>
<protein>
    <submittedName>
        <fullName evidence="6">Response regulator transcription factor</fullName>
    </submittedName>
</protein>
<sequence length="219" mass="22741">MTAVSSPVRVVVVDDHPVFRMGMVALLSTLDGISCVGEADGAATGAAVIAEHRPDVVLMDLRLGDGSGVVATRAAVQADPQLGVLVVTMLDDDDSVFAALRAGARGYVLKTASPTEIERAVHAVADGEVLLGRGVAARAVRLLSPAAHRAPAAFPQLTERELEILDLVAAGLDNTAVARRLALSTKTVRNHLSRVLTKIRAPDRGQAIIRAREAGLGGP</sequence>
<proteinExistence type="predicted"/>
<reference evidence="6 7" key="1">
    <citation type="journal article" date="2019" name="Int. J. Syst. Evol. Microbiol.">
        <title>The Global Catalogue of Microorganisms (GCM) 10K type strain sequencing project: providing services to taxonomists for standard genome sequencing and annotation.</title>
        <authorList>
            <consortium name="The Broad Institute Genomics Platform"/>
            <consortium name="The Broad Institute Genome Sequencing Center for Infectious Disease"/>
            <person name="Wu L."/>
            <person name="Ma J."/>
        </authorList>
    </citation>
    <scope>NUCLEOTIDE SEQUENCE [LARGE SCALE GENOMIC DNA]</scope>
    <source>
        <strain evidence="6 7">JCM 15933</strain>
    </source>
</reference>